<dbReference type="RefSeq" id="WP_072792613.1">
    <property type="nucleotide sequence ID" value="NZ_FQUL01000057.1"/>
</dbReference>
<evidence type="ECO:0000313" key="3">
    <source>
        <dbReference type="Proteomes" id="UP000184295"/>
    </source>
</evidence>
<organism evidence="2 3">
    <name type="scientific">Ferrithrix thermotolerans DSM 19514</name>
    <dbReference type="NCBI Taxonomy" id="1121881"/>
    <lineage>
        <taxon>Bacteria</taxon>
        <taxon>Bacillati</taxon>
        <taxon>Actinomycetota</taxon>
        <taxon>Acidimicrobiia</taxon>
        <taxon>Acidimicrobiales</taxon>
        <taxon>Acidimicrobiaceae</taxon>
        <taxon>Ferrithrix</taxon>
    </lineage>
</organism>
<evidence type="ECO:0000256" key="1">
    <source>
        <dbReference type="SAM" id="MobiDB-lite"/>
    </source>
</evidence>
<dbReference type="STRING" id="1121881.SAMN02745225_02259"/>
<proteinExistence type="predicted"/>
<dbReference type="EMBL" id="FQUL01000057">
    <property type="protein sequence ID" value="SHF01566.1"/>
    <property type="molecule type" value="Genomic_DNA"/>
</dbReference>
<sequence>MAHLHPKHAAYLDSLSIETITAKLVAIGTSVGALGDLLAGEPPVSEAKRHLLTRLLDLAHVHGADELEAACHWALANNTTSLASIVSILDTKVYLTGDQPQPPVSPIHDNLRHHDEFTNTQREA</sequence>
<dbReference type="Proteomes" id="UP000184295">
    <property type="component" value="Unassembled WGS sequence"/>
</dbReference>
<feature type="compositionally biased region" description="Basic and acidic residues" evidence="1">
    <location>
        <begin position="109"/>
        <end position="124"/>
    </location>
</feature>
<reference evidence="3" key="1">
    <citation type="submission" date="2016-11" db="EMBL/GenBank/DDBJ databases">
        <authorList>
            <person name="Varghese N."/>
            <person name="Submissions S."/>
        </authorList>
    </citation>
    <scope>NUCLEOTIDE SEQUENCE [LARGE SCALE GENOMIC DNA]</scope>
    <source>
        <strain evidence="3">DSM 19514</strain>
    </source>
</reference>
<evidence type="ECO:0000313" key="2">
    <source>
        <dbReference type="EMBL" id="SHF01566.1"/>
    </source>
</evidence>
<name>A0A1M4Y7I1_9ACTN</name>
<feature type="region of interest" description="Disordered" evidence="1">
    <location>
        <begin position="100"/>
        <end position="124"/>
    </location>
</feature>
<dbReference type="AlphaFoldDB" id="A0A1M4Y7I1"/>
<protein>
    <recommendedName>
        <fullName evidence="4">Transposase</fullName>
    </recommendedName>
</protein>
<gene>
    <name evidence="2" type="ORF">SAMN02745225_02259</name>
</gene>
<evidence type="ECO:0008006" key="4">
    <source>
        <dbReference type="Google" id="ProtNLM"/>
    </source>
</evidence>
<accession>A0A1M4Y7I1</accession>
<keyword evidence="3" id="KW-1185">Reference proteome</keyword>